<evidence type="ECO:0000256" key="6">
    <source>
        <dbReference type="SAM" id="MobiDB-lite"/>
    </source>
</evidence>
<dbReference type="RefSeq" id="WP_083126515.1">
    <property type="nucleotide sequence ID" value="NZ_MVIM01000007.1"/>
</dbReference>
<feature type="transmembrane region" description="Helical" evidence="7">
    <location>
        <begin position="78"/>
        <end position="96"/>
    </location>
</feature>
<feature type="transmembrane region" description="Helical" evidence="7">
    <location>
        <begin position="222"/>
        <end position="243"/>
    </location>
</feature>
<feature type="transmembrane region" description="Helical" evidence="7">
    <location>
        <begin position="103"/>
        <end position="125"/>
    </location>
</feature>
<evidence type="ECO:0000256" key="2">
    <source>
        <dbReference type="ARBA" id="ARBA00007511"/>
    </source>
</evidence>
<dbReference type="PANTHER" id="PTHR30238">
    <property type="entry name" value="MEMBRANE BOUND PREDICTED REDOX MODULATOR"/>
    <property type="match status" value="1"/>
</dbReference>
<feature type="transmembrane region" description="Helical" evidence="7">
    <location>
        <begin position="6"/>
        <end position="27"/>
    </location>
</feature>
<evidence type="ECO:0000256" key="7">
    <source>
        <dbReference type="SAM" id="Phobius"/>
    </source>
</evidence>
<dbReference type="Proteomes" id="UP000192411">
    <property type="component" value="Unassembled WGS sequence"/>
</dbReference>
<evidence type="ECO:0000256" key="3">
    <source>
        <dbReference type="ARBA" id="ARBA00022692"/>
    </source>
</evidence>
<evidence type="ECO:0000313" key="8">
    <source>
        <dbReference type="EMBL" id="ORB64815.1"/>
    </source>
</evidence>
<dbReference type="EMBL" id="MVIM01000007">
    <property type="protein sequence ID" value="ORB64815.1"/>
    <property type="molecule type" value="Genomic_DNA"/>
</dbReference>
<dbReference type="AlphaFoldDB" id="A0A1X0JQH8"/>
<organism evidence="8 9">
    <name type="scientific">Mycolicibacterium tusciae</name>
    <dbReference type="NCBI Taxonomy" id="75922"/>
    <lineage>
        <taxon>Bacteria</taxon>
        <taxon>Bacillati</taxon>
        <taxon>Actinomycetota</taxon>
        <taxon>Actinomycetes</taxon>
        <taxon>Mycobacteriales</taxon>
        <taxon>Mycobacteriaceae</taxon>
        <taxon>Mycolicibacterium</taxon>
    </lineage>
</organism>
<feature type="region of interest" description="Disordered" evidence="6">
    <location>
        <begin position="324"/>
        <end position="350"/>
    </location>
</feature>
<dbReference type="PANTHER" id="PTHR30238:SF0">
    <property type="entry name" value="THYLAKOID MEMBRANE PROTEIN TERC, CHLOROPLASTIC"/>
    <property type="match status" value="1"/>
</dbReference>
<keyword evidence="4 7" id="KW-1133">Transmembrane helix</keyword>
<dbReference type="OrthoDB" id="5242957at2"/>
<gene>
    <name evidence="8" type="ORF">BST47_14505</name>
</gene>
<dbReference type="InterPro" id="IPR005496">
    <property type="entry name" value="Integral_membrane_TerC"/>
</dbReference>
<evidence type="ECO:0000256" key="4">
    <source>
        <dbReference type="ARBA" id="ARBA00022989"/>
    </source>
</evidence>
<feature type="transmembrane region" description="Helical" evidence="7">
    <location>
        <begin position="131"/>
        <end position="148"/>
    </location>
</feature>
<evidence type="ECO:0000256" key="1">
    <source>
        <dbReference type="ARBA" id="ARBA00004141"/>
    </source>
</evidence>
<feature type="transmembrane region" description="Helical" evidence="7">
    <location>
        <begin position="189"/>
        <end position="216"/>
    </location>
</feature>
<evidence type="ECO:0000256" key="5">
    <source>
        <dbReference type="ARBA" id="ARBA00023136"/>
    </source>
</evidence>
<dbReference type="STRING" id="75922.BST47_14505"/>
<protein>
    <submittedName>
        <fullName evidence="8">Tellurium resistance protein TerC</fullName>
    </submittedName>
</protein>
<comment type="similarity">
    <text evidence="2">Belongs to the TerC family.</text>
</comment>
<comment type="subcellular location">
    <subcellularLocation>
        <location evidence="1">Membrane</location>
        <topology evidence="1">Multi-pass membrane protein</topology>
    </subcellularLocation>
</comment>
<accession>A0A1X0JQH8</accession>
<proteinExistence type="inferred from homology"/>
<feature type="transmembrane region" description="Helical" evidence="7">
    <location>
        <begin position="292"/>
        <end position="314"/>
    </location>
</feature>
<dbReference type="NCBIfam" id="TIGR03718">
    <property type="entry name" value="R_switched_Alx"/>
    <property type="match status" value="1"/>
</dbReference>
<dbReference type="GO" id="GO:0016020">
    <property type="term" value="C:membrane"/>
    <property type="evidence" value="ECO:0007669"/>
    <property type="project" value="UniProtKB-SubCell"/>
</dbReference>
<comment type="caution">
    <text evidence="8">The sequence shown here is derived from an EMBL/GenBank/DDBJ whole genome shotgun (WGS) entry which is preliminary data.</text>
</comment>
<keyword evidence="3 7" id="KW-0812">Transmembrane</keyword>
<feature type="transmembrane region" description="Helical" evidence="7">
    <location>
        <begin position="250"/>
        <end position="272"/>
    </location>
</feature>
<dbReference type="InterPro" id="IPR022369">
    <property type="entry name" value="Integral_membrane_TerC_rswitch"/>
</dbReference>
<name>A0A1X0JQH8_9MYCO</name>
<feature type="transmembrane region" description="Helical" evidence="7">
    <location>
        <begin position="39"/>
        <end position="58"/>
    </location>
</feature>
<reference evidence="8 9" key="1">
    <citation type="submission" date="2017-02" db="EMBL/GenBank/DDBJ databases">
        <title>The new phylogeny of genus Mycobacterium.</title>
        <authorList>
            <person name="Tortoli E."/>
            <person name="Trovato A."/>
            <person name="Cirillo D.M."/>
        </authorList>
    </citation>
    <scope>NUCLEOTIDE SEQUENCE [LARGE SCALE GENOMIC DNA]</scope>
    <source>
        <strain evidence="8 9">DSM 44338</strain>
    </source>
</reference>
<dbReference type="Pfam" id="PF03741">
    <property type="entry name" value="TerC"/>
    <property type="match status" value="1"/>
</dbReference>
<keyword evidence="5 7" id="KW-0472">Membrane</keyword>
<sequence length="350" mass="39084">MNVSQLEWIITLGVTVAILLFDVIVIGRRPHEPSRRETATYLTIYITLAVGFGIWVWFFHGSQFGLEFFTGWLTEYSLSVDNLFIFLIIMASFNVPRKYQQQALLVGIILALIFRGIFIALGAVAINQFSWIFYAFGAFLVYTAITLVRDTDHDDDAENFVVRFARKHLSLTDEWHGLKMWIKDNGKRLMTPMFLVIVALGTTDLLFALDSIPAIYGLTREPYLVFTANVFALMGLRQLYFLLGDLLKRLVYLSQGLAIILAFIGVKLILHALHENELPFINGGEHVPVPEIPTLASLGVIIVTLLITTVASLYKTRVHDVKNGTDGGAETGDTGKGTAPDATEKSLDTH</sequence>
<keyword evidence="9" id="KW-1185">Reference proteome</keyword>
<evidence type="ECO:0000313" key="9">
    <source>
        <dbReference type="Proteomes" id="UP000192411"/>
    </source>
</evidence>